<feature type="region of interest" description="Disordered" evidence="4">
    <location>
        <begin position="563"/>
        <end position="627"/>
    </location>
</feature>
<dbReference type="PANTHER" id="PTHR10827">
    <property type="entry name" value="RETICULOCALBIN"/>
    <property type="match status" value="1"/>
</dbReference>
<evidence type="ECO:0000313" key="6">
    <source>
        <dbReference type="EMBL" id="CAL1545248.1"/>
    </source>
</evidence>
<dbReference type="Proteomes" id="UP001497497">
    <property type="component" value="Unassembled WGS sequence"/>
</dbReference>
<protein>
    <recommendedName>
        <fullName evidence="5">EF-hand domain-containing protein</fullName>
    </recommendedName>
</protein>
<dbReference type="PROSITE" id="PS50222">
    <property type="entry name" value="EF_HAND_2"/>
    <property type="match status" value="1"/>
</dbReference>
<reference evidence="6 7" key="1">
    <citation type="submission" date="2024-04" db="EMBL/GenBank/DDBJ databases">
        <authorList>
            <consortium name="Genoscope - CEA"/>
            <person name="William W."/>
        </authorList>
    </citation>
    <scope>NUCLEOTIDE SEQUENCE [LARGE SCALE GENOMIC DNA]</scope>
</reference>
<dbReference type="PANTHER" id="PTHR10827:SF98">
    <property type="entry name" value="45 KDA CALCIUM-BINDING PROTEIN"/>
    <property type="match status" value="1"/>
</dbReference>
<dbReference type="Gene3D" id="1.10.238.10">
    <property type="entry name" value="EF-hand"/>
    <property type="match status" value="2"/>
</dbReference>
<dbReference type="PROSITE" id="PS00018">
    <property type="entry name" value="EF_HAND_1"/>
    <property type="match status" value="2"/>
</dbReference>
<dbReference type="EMBL" id="CAXITT010000691">
    <property type="protein sequence ID" value="CAL1545248.1"/>
    <property type="molecule type" value="Genomic_DNA"/>
</dbReference>
<evidence type="ECO:0000256" key="1">
    <source>
        <dbReference type="ARBA" id="ARBA00022723"/>
    </source>
</evidence>
<dbReference type="SUPFAM" id="SSF47473">
    <property type="entry name" value="EF-hand"/>
    <property type="match status" value="2"/>
</dbReference>
<dbReference type="InterPro" id="IPR011992">
    <property type="entry name" value="EF-hand-dom_pair"/>
</dbReference>
<keyword evidence="2" id="KW-0677">Repeat</keyword>
<keyword evidence="7" id="KW-1185">Reference proteome</keyword>
<organism evidence="6 7">
    <name type="scientific">Lymnaea stagnalis</name>
    <name type="common">Great pond snail</name>
    <name type="synonym">Helix stagnalis</name>
    <dbReference type="NCBI Taxonomy" id="6523"/>
    <lineage>
        <taxon>Eukaryota</taxon>
        <taxon>Metazoa</taxon>
        <taxon>Spiralia</taxon>
        <taxon>Lophotrochozoa</taxon>
        <taxon>Mollusca</taxon>
        <taxon>Gastropoda</taxon>
        <taxon>Heterobranchia</taxon>
        <taxon>Euthyneura</taxon>
        <taxon>Panpulmonata</taxon>
        <taxon>Hygrophila</taxon>
        <taxon>Lymnaeoidea</taxon>
        <taxon>Lymnaeidae</taxon>
        <taxon>Lymnaea</taxon>
    </lineage>
</organism>
<gene>
    <name evidence="6" type="ORF">GSLYS_00018731001</name>
</gene>
<dbReference type="AlphaFoldDB" id="A0AAV2IEA4"/>
<feature type="non-terminal residue" evidence="6">
    <location>
        <position position="1"/>
    </location>
</feature>
<dbReference type="GO" id="GO:0005509">
    <property type="term" value="F:calcium ion binding"/>
    <property type="evidence" value="ECO:0007669"/>
    <property type="project" value="InterPro"/>
</dbReference>
<proteinExistence type="predicted"/>
<keyword evidence="3" id="KW-0106">Calcium</keyword>
<evidence type="ECO:0000256" key="4">
    <source>
        <dbReference type="SAM" id="MobiDB-lite"/>
    </source>
</evidence>
<accession>A0AAV2IEA4</accession>
<keyword evidence="1" id="KW-0479">Metal-binding</keyword>
<name>A0AAV2IEA4_LYMST</name>
<dbReference type="InterPro" id="IPR018247">
    <property type="entry name" value="EF_Hand_1_Ca_BS"/>
</dbReference>
<feature type="compositionally biased region" description="Polar residues" evidence="4">
    <location>
        <begin position="563"/>
        <end position="582"/>
    </location>
</feature>
<feature type="domain" description="EF-hand" evidence="5">
    <location>
        <begin position="133"/>
        <end position="168"/>
    </location>
</feature>
<feature type="compositionally biased region" description="Polar residues" evidence="4">
    <location>
        <begin position="598"/>
        <end position="611"/>
    </location>
</feature>
<evidence type="ECO:0000313" key="7">
    <source>
        <dbReference type="Proteomes" id="UP001497497"/>
    </source>
</evidence>
<dbReference type="Pfam" id="PF13202">
    <property type="entry name" value="EF-hand_5"/>
    <property type="match status" value="1"/>
</dbReference>
<feature type="non-terminal residue" evidence="6">
    <location>
        <position position="627"/>
    </location>
</feature>
<evidence type="ECO:0000256" key="2">
    <source>
        <dbReference type="ARBA" id="ARBA00022737"/>
    </source>
</evidence>
<comment type="caution">
    <text evidence="6">The sequence shown here is derived from an EMBL/GenBank/DDBJ whole genome shotgun (WGS) entry which is preliminary data.</text>
</comment>
<evidence type="ECO:0000256" key="3">
    <source>
        <dbReference type="ARBA" id="ARBA00022837"/>
    </source>
</evidence>
<sequence>IFSEYRKHDQAGRADTKRDGLITDAEFAYNLYNQADAQGNNDNQVSRDEFLDYYTHNYNVSSELATLMFDYLNDPSNGDDVIKTNDVSLSSFSGRKFATVNEYRAGLEKWVRQSADKLYTILMSPHTIDTRSEPEIRYNVIVDSIDTNKDNILSPSELNEELQRIGSNAPVRRRDWVWRNTQRYGADPITANLVFDYWDRDGDLSLTSRDLQYMTEDMDLNVDNKVGVDEFIRFVERGYKLSRRMTGAPLTTTMVVCPDPWWSDLGWTANIDATRAAMDLDDDLNGWITLSDLTRWLNIFDDDGDGSISRREYASIQAQRYGVNATIASAMFDLADTTGDDKLDSLDWEQHFKGDFSVSFCDAKRSIQDLVRMAERFRGLRQGREMHEAMRKRLQEELTYYHQNKDRQSAGRPNILDRGAGSNRCAGKVTCYQGESTEAWWEGEAWLWWSVKITNQRIGPGTPSIDAFRPEDVGYPSMPVISPSMGRGMGSPVTGDSAPPYPQHQWPPMFDMGNMAHMGGMGLFQPYKRSTDKQLNLKNGQINRSSDGNSPYFSDYQRLYSPYSQSSQAPTANPINSDSDVYTDNLEANKGTPEDASAVTTNNAQSSNGPMSSFHDASDSQQNETPA</sequence>
<evidence type="ECO:0000259" key="5">
    <source>
        <dbReference type="PROSITE" id="PS50222"/>
    </source>
</evidence>
<dbReference type="InterPro" id="IPR002048">
    <property type="entry name" value="EF_hand_dom"/>
</dbReference>